<keyword evidence="1" id="KW-0378">Hydrolase</keyword>
<dbReference type="Pfam" id="PF04185">
    <property type="entry name" value="Phosphoesterase"/>
    <property type="match status" value="1"/>
</dbReference>
<dbReference type="Gene3D" id="3.40.720.10">
    <property type="entry name" value="Alkaline Phosphatase, subunit A"/>
    <property type="match status" value="2"/>
</dbReference>
<dbReference type="GO" id="GO:0042578">
    <property type="term" value="F:phosphoric ester hydrolase activity"/>
    <property type="evidence" value="ECO:0007669"/>
    <property type="project" value="UniProtKB-ARBA"/>
</dbReference>
<dbReference type="InterPro" id="IPR007312">
    <property type="entry name" value="Phosphoesterase"/>
</dbReference>
<dbReference type="AlphaFoldDB" id="A0A0M0JKR2"/>
<gene>
    <name evidence="2" type="ORF">Ctob_010859</name>
</gene>
<dbReference type="Proteomes" id="UP000037460">
    <property type="component" value="Unassembled WGS sequence"/>
</dbReference>
<dbReference type="GO" id="GO:0009395">
    <property type="term" value="P:phospholipid catabolic process"/>
    <property type="evidence" value="ECO:0007669"/>
    <property type="project" value="TreeGrafter"/>
</dbReference>
<dbReference type="OrthoDB" id="5135119at2759"/>
<name>A0A0M0JKR2_9EUKA</name>
<proteinExistence type="predicted"/>
<dbReference type="EMBL" id="JWZX01002793">
    <property type="protein sequence ID" value="KOO26848.1"/>
    <property type="molecule type" value="Genomic_DNA"/>
</dbReference>
<dbReference type="PANTHER" id="PTHR31956">
    <property type="entry name" value="NON-SPECIFIC PHOSPHOLIPASE C4-RELATED"/>
    <property type="match status" value="1"/>
</dbReference>
<comment type="caution">
    <text evidence="2">The sequence shown here is derived from an EMBL/GenBank/DDBJ whole genome shotgun (WGS) entry which is preliminary data.</text>
</comment>
<sequence>MNSLKSEIMSLSPQQVRARFGEIRPKREPPPRQSKIDHFVVLYMENHAADQIFGCMGLPGFDGIPPEGRKVPHDPDNPALGSVNISCGTADYVCKSGPSYDKYTGKFRAADMIHSGRYPYGGPAAQDDKYSYVHGLEAGDAATAARMYAPEQLPIKWALAKAFGVFNKLFTAVPGPSNPNHLFTQSGTSCGMKDNKLYDDCGGPTKTFPQMTIYDNLRMHNVSFAMYMNSTCGLDGHPACHGEDPITTDSPSAINTPDVAMEGVARHQDRFMSQTIFYERAANGTLPSFSWLHPPIQACDHPCNDVAKGERLLKDVYEALRASPKWNKTLLFVGYDDAGGYYDHVVPPFEGT</sequence>
<dbReference type="PANTHER" id="PTHR31956:SF1">
    <property type="entry name" value="NON-SPECIFIC PHOSPHOLIPASE C1"/>
    <property type="match status" value="1"/>
</dbReference>
<dbReference type="InterPro" id="IPR017850">
    <property type="entry name" value="Alkaline_phosphatase_core_sf"/>
</dbReference>
<evidence type="ECO:0000313" key="2">
    <source>
        <dbReference type="EMBL" id="KOO26848.1"/>
    </source>
</evidence>
<accession>A0A0M0JKR2</accession>
<keyword evidence="3" id="KW-1185">Reference proteome</keyword>
<reference evidence="3" key="1">
    <citation type="journal article" date="2015" name="PLoS Genet.">
        <title>Genome Sequence and Transcriptome Analyses of Chrysochromulina tobin: Metabolic Tools for Enhanced Algal Fitness in the Prominent Order Prymnesiales (Haptophyceae).</title>
        <authorList>
            <person name="Hovde B.T."/>
            <person name="Deodato C.R."/>
            <person name="Hunsperger H.M."/>
            <person name="Ryken S.A."/>
            <person name="Yost W."/>
            <person name="Jha R.K."/>
            <person name="Patterson J."/>
            <person name="Monnat R.J. Jr."/>
            <person name="Barlow S.B."/>
            <person name="Starkenburg S.R."/>
            <person name="Cattolico R.A."/>
        </authorList>
    </citation>
    <scope>NUCLEOTIDE SEQUENCE</scope>
    <source>
        <strain evidence="3">CCMP291</strain>
    </source>
</reference>
<evidence type="ECO:0000313" key="3">
    <source>
        <dbReference type="Proteomes" id="UP000037460"/>
    </source>
</evidence>
<evidence type="ECO:0000256" key="1">
    <source>
        <dbReference type="ARBA" id="ARBA00022801"/>
    </source>
</evidence>
<protein>
    <submittedName>
        <fullName evidence="2">Phosphatidylglycerol specific</fullName>
    </submittedName>
</protein>
<organism evidence="2 3">
    <name type="scientific">Chrysochromulina tobinii</name>
    <dbReference type="NCBI Taxonomy" id="1460289"/>
    <lineage>
        <taxon>Eukaryota</taxon>
        <taxon>Haptista</taxon>
        <taxon>Haptophyta</taxon>
        <taxon>Prymnesiophyceae</taxon>
        <taxon>Prymnesiales</taxon>
        <taxon>Chrysochromulinaceae</taxon>
        <taxon>Chrysochromulina</taxon>
    </lineage>
</organism>